<dbReference type="WBParaSite" id="nRc.2.0.1.t22375-RA">
    <property type="protein sequence ID" value="nRc.2.0.1.t22375-RA"/>
    <property type="gene ID" value="nRc.2.0.1.g22375"/>
</dbReference>
<dbReference type="SUPFAM" id="SSF140959">
    <property type="entry name" value="Indolic compounds 2,3-dioxygenase-like"/>
    <property type="match status" value="1"/>
</dbReference>
<dbReference type="GO" id="GO:0046872">
    <property type="term" value="F:metal ion binding"/>
    <property type="evidence" value="ECO:0007669"/>
    <property type="project" value="InterPro"/>
</dbReference>
<evidence type="ECO:0000313" key="2">
    <source>
        <dbReference type="WBParaSite" id="nRc.2.0.1.t22375-RA"/>
    </source>
</evidence>
<reference evidence="2" key="1">
    <citation type="submission" date="2022-11" db="UniProtKB">
        <authorList>
            <consortium name="WormBaseParasite"/>
        </authorList>
    </citation>
    <scope>IDENTIFICATION</scope>
</reference>
<dbReference type="PANTHER" id="PTHR10138:SF0">
    <property type="entry name" value="TRYPTOPHAN 2,3-DIOXYGENASE"/>
    <property type="match status" value="1"/>
</dbReference>
<name>A0A915J9K5_ROMCU</name>
<keyword evidence="1" id="KW-1185">Reference proteome</keyword>
<dbReference type="PANTHER" id="PTHR10138">
    <property type="entry name" value="TRYPTOPHAN 2,3-DIOXYGENASE"/>
    <property type="match status" value="1"/>
</dbReference>
<evidence type="ECO:0000313" key="1">
    <source>
        <dbReference type="Proteomes" id="UP000887565"/>
    </source>
</evidence>
<dbReference type="Gene3D" id="1.20.58.480">
    <property type="match status" value="1"/>
</dbReference>
<accession>A0A915J9K5</accession>
<sequence>MLSLLGNHEQSYQFFHLDWHKDHPYSSRLLCVRLRIIMHNDVSYLDDMPNDVCNGNTEAESVNKVLNSSGPTYAEYLKLDRLLSCQELLSETHGHDIVPDEHLFIVTHQVYELWFKQIVFDLDIVIRIFSGPVVNEAEQLKIVSLLDRIVKIMKLLVDQMLILETMPPLEFVEFRRYLSPASGFQSFQFRLLENKLGLKQENRVPYNCSHYKDVFRCEQMKQELVDTETNNSLFGLLQKWLERTPGLESDGFNFWQKYEQAVLRFLHDQKMQAAQMQPEECRAAALVEVQKVEASFNTILNPEIHRSLVEKRDRRLSHKALQGALMLSFYRDIPRFSQPYQILNLLMDIDSLITKWRCEQSLCRRYFRKSDQTYEKE</sequence>
<dbReference type="InterPro" id="IPR037217">
    <property type="entry name" value="Trp/Indoleamine_2_3_dOase-like"/>
</dbReference>
<dbReference type="InterPro" id="IPR004981">
    <property type="entry name" value="Trp_2_3_dOase"/>
</dbReference>
<dbReference type="GO" id="GO:0019442">
    <property type="term" value="P:L-tryptophan catabolic process to acetyl-CoA"/>
    <property type="evidence" value="ECO:0007669"/>
    <property type="project" value="TreeGrafter"/>
</dbReference>
<dbReference type="GO" id="GO:0020037">
    <property type="term" value="F:heme binding"/>
    <property type="evidence" value="ECO:0007669"/>
    <property type="project" value="InterPro"/>
</dbReference>
<dbReference type="GO" id="GO:0019441">
    <property type="term" value="P:L-tryptophan catabolic process to kynurenine"/>
    <property type="evidence" value="ECO:0007669"/>
    <property type="project" value="InterPro"/>
</dbReference>
<organism evidence="1 2">
    <name type="scientific">Romanomermis culicivorax</name>
    <name type="common">Nematode worm</name>
    <dbReference type="NCBI Taxonomy" id="13658"/>
    <lineage>
        <taxon>Eukaryota</taxon>
        <taxon>Metazoa</taxon>
        <taxon>Ecdysozoa</taxon>
        <taxon>Nematoda</taxon>
        <taxon>Enoplea</taxon>
        <taxon>Dorylaimia</taxon>
        <taxon>Mermithida</taxon>
        <taxon>Mermithoidea</taxon>
        <taxon>Mermithidae</taxon>
        <taxon>Romanomermis</taxon>
    </lineage>
</organism>
<dbReference type="GO" id="GO:0004833">
    <property type="term" value="F:L-tryptophan 2,3-dioxygenase activity"/>
    <property type="evidence" value="ECO:0007669"/>
    <property type="project" value="InterPro"/>
</dbReference>
<dbReference type="AlphaFoldDB" id="A0A915J9K5"/>
<protein>
    <submittedName>
        <fullName evidence="2">Tryptophan 2,3-dioxygenase</fullName>
    </submittedName>
</protein>
<dbReference type="Proteomes" id="UP000887565">
    <property type="component" value="Unplaced"/>
</dbReference>
<dbReference type="Pfam" id="PF03301">
    <property type="entry name" value="Trp_dioxygenase"/>
    <property type="match status" value="1"/>
</dbReference>
<dbReference type="OMA" id="YTAECYD"/>
<proteinExistence type="predicted"/>
<dbReference type="Gene3D" id="1.10.287.3810">
    <property type="match status" value="1"/>
</dbReference>